<dbReference type="EMBL" id="JAINUF010000008">
    <property type="protein sequence ID" value="KAJ8352913.1"/>
    <property type="molecule type" value="Genomic_DNA"/>
</dbReference>
<name>A0A9Q1ISH7_SYNKA</name>
<dbReference type="Proteomes" id="UP001152622">
    <property type="component" value="Chromosome 8"/>
</dbReference>
<feature type="compositionally biased region" description="Polar residues" evidence="1">
    <location>
        <begin position="1"/>
        <end position="12"/>
    </location>
</feature>
<sequence>MRTSFYQNTSETRAPFSQPKNKSYTRVTPRPSGSDKISSASDRRAQKPGPLRGTAASARHRKQRRFDAPRKPHGALAPRRSTPPPPPPPPAEHRKCKNAPQCHRRCHAGPGLTLLIRYTPCRLLYL</sequence>
<evidence type="ECO:0000313" key="2">
    <source>
        <dbReference type="EMBL" id="KAJ8352913.1"/>
    </source>
</evidence>
<evidence type="ECO:0000256" key="1">
    <source>
        <dbReference type="SAM" id="MobiDB-lite"/>
    </source>
</evidence>
<accession>A0A9Q1ISH7</accession>
<feature type="compositionally biased region" description="Basic residues" evidence="1">
    <location>
        <begin position="94"/>
        <end position="107"/>
    </location>
</feature>
<gene>
    <name evidence="2" type="ORF">SKAU_G00243890</name>
</gene>
<dbReference type="AlphaFoldDB" id="A0A9Q1ISH7"/>
<evidence type="ECO:0000313" key="3">
    <source>
        <dbReference type="Proteomes" id="UP001152622"/>
    </source>
</evidence>
<proteinExistence type="predicted"/>
<protein>
    <submittedName>
        <fullName evidence="2">Uncharacterized protein</fullName>
    </submittedName>
</protein>
<feature type="region of interest" description="Disordered" evidence="1">
    <location>
        <begin position="1"/>
        <end position="108"/>
    </location>
</feature>
<organism evidence="2 3">
    <name type="scientific">Synaphobranchus kaupii</name>
    <name type="common">Kaup's arrowtooth eel</name>
    <dbReference type="NCBI Taxonomy" id="118154"/>
    <lineage>
        <taxon>Eukaryota</taxon>
        <taxon>Metazoa</taxon>
        <taxon>Chordata</taxon>
        <taxon>Craniata</taxon>
        <taxon>Vertebrata</taxon>
        <taxon>Euteleostomi</taxon>
        <taxon>Actinopterygii</taxon>
        <taxon>Neopterygii</taxon>
        <taxon>Teleostei</taxon>
        <taxon>Anguilliformes</taxon>
        <taxon>Synaphobranchidae</taxon>
        <taxon>Synaphobranchus</taxon>
    </lineage>
</organism>
<reference evidence="2" key="1">
    <citation type="journal article" date="2023" name="Science">
        <title>Genome structures resolve the early diversification of teleost fishes.</title>
        <authorList>
            <person name="Parey E."/>
            <person name="Louis A."/>
            <person name="Montfort J."/>
            <person name="Bouchez O."/>
            <person name="Roques C."/>
            <person name="Iampietro C."/>
            <person name="Lluch J."/>
            <person name="Castinel A."/>
            <person name="Donnadieu C."/>
            <person name="Desvignes T."/>
            <person name="Floi Bucao C."/>
            <person name="Jouanno E."/>
            <person name="Wen M."/>
            <person name="Mejri S."/>
            <person name="Dirks R."/>
            <person name="Jansen H."/>
            <person name="Henkel C."/>
            <person name="Chen W.J."/>
            <person name="Zahm M."/>
            <person name="Cabau C."/>
            <person name="Klopp C."/>
            <person name="Thompson A.W."/>
            <person name="Robinson-Rechavi M."/>
            <person name="Braasch I."/>
            <person name="Lecointre G."/>
            <person name="Bobe J."/>
            <person name="Postlethwait J.H."/>
            <person name="Berthelot C."/>
            <person name="Roest Crollius H."/>
            <person name="Guiguen Y."/>
        </authorList>
    </citation>
    <scope>NUCLEOTIDE SEQUENCE</scope>
    <source>
        <strain evidence="2">WJC10195</strain>
    </source>
</reference>
<keyword evidence="3" id="KW-1185">Reference proteome</keyword>
<comment type="caution">
    <text evidence="2">The sequence shown here is derived from an EMBL/GenBank/DDBJ whole genome shotgun (WGS) entry which is preliminary data.</text>
</comment>
<feature type="compositionally biased region" description="Pro residues" evidence="1">
    <location>
        <begin position="81"/>
        <end position="90"/>
    </location>
</feature>